<evidence type="ECO:0000313" key="5">
    <source>
        <dbReference type="Proteomes" id="UP001597191"/>
    </source>
</evidence>
<evidence type="ECO:0000256" key="1">
    <source>
        <dbReference type="ARBA" id="ARBA00008950"/>
    </source>
</evidence>
<dbReference type="InterPro" id="IPR029052">
    <property type="entry name" value="Metallo-depent_PP-like"/>
</dbReference>
<comment type="caution">
    <text evidence="4">The sequence shown here is derived from an EMBL/GenBank/DDBJ whole genome shotgun (WGS) entry which is preliminary data.</text>
</comment>
<proteinExistence type="inferred from homology"/>
<dbReference type="InterPro" id="IPR024654">
    <property type="entry name" value="Calcineurin-like_PHP_lpxH"/>
</dbReference>
<dbReference type="Proteomes" id="UP001597191">
    <property type="component" value="Unassembled WGS sequence"/>
</dbReference>
<dbReference type="Gene3D" id="3.60.21.10">
    <property type="match status" value="1"/>
</dbReference>
<evidence type="ECO:0000256" key="2">
    <source>
        <dbReference type="RuleBase" id="RU362039"/>
    </source>
</evidence>
<dbReference type="Pfam" id="PF12850">
    <property type="entry name" value="Metallophos_2"/>
    <property type="match status" value="1"/>
</dbReference>
<dbReference type="InterPro" id="IPR000979">
    <property type="entry name" value="Phosphodiesterase_MJ0936/Vps29"/>
</dbReference>
<dbReference type="PANTHER" id="PTHR11124">
    <property type="entry name" value="VACUOLAR SORTING PROTEIN VPS29"/>
    <property type="match status" value="1"/>
</dbReference>
<keyword evidence="2" id="KW-0479">Metal-binding</keyword>
<sequence length="172" mass="19326">MKFLVVSDNHGDQKVLEKLVHHYQQHVDAMIHCGDSELSYDADLRRQFLIVGGNMDFDQQFPESLTRKIGSETVFVAHGHRLGINYDLTRLQLAAQQAEATLAFYGHSHQLACEMVAGCLFLNPGSISQPRGHWAILGGTYAVVTTTAENIKVQYYTRDLAPVSDLTFDFKR</sequence>
<reference evidence="5" key="1">
    <citation type="journal article" date="2019" name="Int. J. Syst. Evol. Microbiol.">
        <title>The Global Catalogue of Microorganisms (GCM) 10K type strain sequencing project: providing services to taxonomists for standard genome sequencing and annotation.</title>
        <authorList>
            <consortium name="The Broad Institute Genomics Platform"/>
            <consortium name="The Broad Institute Genome Sequencing Center for Infectious Disease"/>
            <person name="Wu L."/>
            <person name="Ma J."/>
        </authorList>
    </citation>
    <scope>NUCLEOTIDE SEQUENCE [LARGE SCALE GENOMIC DNA]</scope>
    <source>
        <strain evidence="5">CCM 8937</strain>
    </source>
</reference>
<gene>
    <name evidence="4" type="ORF">ACFQ4R_07270</name>
</gene>
<evidence type="ECO:0000313" key="4">
    <source>
        <dbReference type="EMBL" id="MFD1411382.1"/>
    </source>
</evidence>
<accession>A0ABW4BPM9</accession>
<dbReference type="EMBL" id="JBHTOH010000067">
    <property type="protein sequence ID" value="MFD1411382.1"/>
    <property type="molecule type" value="Genomic_DNA"/>
</dbReference>
<keyword evidence="5" id="KW-1185">Reference proteome</keyword>
<comment type="similarity">
    <text evidence="1 2">Belongs to the metallophosphoesterase superfamily. YfcE family.</text>
</comment>
<dbReference type="NCBIfam" id="TIGR00040">
    <property type="entry name" value="yfcE"/>
    <property type="match status" value="1"/>
</dbReference>
<dbReference type="EC" id="3.1.4.-" evidence="2"/>
<organism evidence="4 5">
    <name type="scientific">Lapidilactobacillus gannanensis</name>
    <dbReference type="NCBI Taxonomy" id="2486002"/>
    <lineage>
        <taxon>Bacteria</taxon>
        <taxon>Bacillati</taxon>
        <taxon>Bacillota</taxon>
        <taxon>Bacilli</taxon>
        <taxon>Lactobacillales</taxon>
        <taxon>Lactobacillaceae</taxon>
        <taxon>Lapidilactobacillus</taxon>
    </lineage>
</organism>
<dbReference type="SUPFAM" id="SSF56300">
    <property type="entry name" value="Metallo-dependent phosphatases"/>
    <property type="match status" value="1"/>
</dbReference>
<protein>
    <recommendedName>
        <fullName evidence="2">Phosphoesterase</fullName>
        <ecNumber evidence="2">3.1.4.-</ecNumber>
    </recommendedName>
</protein>
<dbReference type="RefSeq" id="WP_125651555.1">
    <property type="nucleotide sequence ID" value="NZ_JBHTOH010000067.1"/>
</dbReference>
<name>A0ABW4BPM9_9LACO</name>
<comment type="cofactor">
    <cofactor evidence="2">
        <name>a divalent metal cation</name>
        <dbReference type="ChEBI" id="CHEBI:60240"/>
    </cofactor>
</comment>
<feature type="domain" description="Calcineurin-like phosphoesterase" evidence="3">
    <location>
        <begin position="1"/>
        <end position="147"/>
    </location>
</feature>
<evidence type="ECO:0000259" key="3">
    <source>
        <dbReference type="Pfam" id="PF12850"/>
    </source>
</evidence>